<keyword evidence="1" id="KW-0433">Leucine-rich repeat</keyword>
<dbReference type="PANTHER" id="PTHR48051:SF54">
    <property type="entry name" value="LEUCINE-RICH REPEAT-CONTAINING PROTEIN"/>
    <property type="match status" value="1"/>
</dbReference>
<dbReference type="PROSITE" id="PS51450">
    <property type="entry name" value="LRR"/>
    <property type="match status" value="2"/>
</dbReference>
<evidence type="ECO:0000259" key="5">
    <source>
        <dbReference type="Pfam" id="PF23598"/>
    </source>
</evidence>
<evidence type="ECO:0000256" key="1">
    <source>
        <dbReference type="ARBA" id="ARBA00022614"/>
    </source>
</evidence>
<dbReference type="InterPro" id="IPR055414">
    <property type="entry name" value="LRR_R13L4/SHOC2-like"/>
</dbReference>
<keyword evidence="2" id="KW-0677">Repeat</keyword>
<dbReference type="Proteomes" id="UP000797356">
    <property type="component" value="Chromosome 1"/>
</dbReference>
<dbReference type="OrthoDB" id="1668230at2759"/>
<evidence type="ECO:0000256" key="4">
    <source>
        <dbReference type="ARBA" id="ARBA00037519"/>
    </source>
</evidence>
<dbReference type="GO" id="GO:0005737">
    <property type="term" value="C:cytoplasm"/>
    <property type="evidence" value="ECO:0007669"/>
    <property type="project" value="TreeGrafter"/>
</dbReference>
<dbReference type="Pfam" id="PF13855">
    <property type="entry name" value="LRR_8"/>
    <property type="match status" value="2"/>
</dbReference>
<comment type="caution">
    <text evidence="6">The sequence shown here is derived from an EMBL/GenBank/DDBJ whole genome shotgun (WGS) entry which is preliminary data.</text>
</comment>
<dbReference type="EMBL" id="CM017872">
    <property type="protein sequence ID" value="KAG1327199.1"/>
    <property type="molecule type" value="Genomic_DNA"/>
</dbReference>
<dbReference type="SMART" id="SM00364">
    <property type="entry name" value="LRR_BAC"/>
    <property type="match status" value="10"/>
</dbReference>
<feature type="domain" description="Disease resistance R13L4/SHOC-2-like LRR" evidence="5">
    <location>
        <begin position="315"/>
        <end position="431"/>
    </location>
</feature>
<dbReference type="Gene3D" id="3.80.10.10">
    <property type="entry name" value="Ribonuclease Inhibitor"/>
    <property type="match status" value="3"/>
</dbReference>
<dbReference type="InterPro" id="IPR032675">
    <property type="entry name" value="LRR_dom_sf"/>
</dbReference>
<dbReference type="SUPFAM" id="SSF52058">
    <property type="entry name" value="L domain-like"/>
    <property type="match status" value="1"/>
</dbReference>
<organism evidence="6 7">
    <name type="scientific">Cocos nucifera</name>
    <name type="common">Coconut palm</name>
    <dbReference type="NCBI Taxonomy" id="13894"/>
    <lineage>
        <taxon>Eukaryota</taxon>
        <taxon>Viridiplantae</taxon>
        <taxon>Streptophyta</taxon>
        <taxon>Embryophyta</taxon>
        <taxon>Tracheophyta</taxon>
        <taxon>Spermatophyta</taxon>
        <taxon>Magnoliopsida</taxon>
        <taxon>Liliopsida</taxon>
        <taxon>Arecaceae</taxon>
        <taxon>Arecoideae</taxon>
        <taxon>Cocoseae</taxon>
        <taxon>Attaleinae</taxon>
        <taxon>Cocos</taxon>
    </lineage>
</organism>
<evidence type="ECO:0000313" key="7">
    <source>
        <dbReference type="Proteomes" id="UP000797356"/>
    </source>
</evidence>
<dbReference type="InterPro" id="IPR003591">
    <property type="entry name" value="Leu-rich_rpt_typical-subtyp"/>
</dbReference>
<evidence type="ECO:0000256" key="2">
    <source>
        <dbReference type="ARBA" id="ARBA00022737"/>
    </source>
</evidence>
<comment type="function">
    <text evidence="4">Leucine-rich repeat protein that likely mediates protein interactions, possibly in the context of signal transduction.</text>
</comment>
<name>A0A8K0HW34_COCNU</name>
<proteinExistence type="inferred from homology"/>
<comment type="similarity">
    <text evidence="3">Belongs to the SHOC2 family.</text>
</comment>
<reference evidence="6" key="1">
    <citation type="journal article" date="2017" name="Gigascience">
        <title>The genome draft of coconut (Cocos nucifera).</title>
        <authorList>
            <person name="Xiao Y."/>
            <person name="Xu P."/>
            <person name="Fan H."/>
            <person name="Baudouin L."/>
            <person name="Xia W."/>
            <person name="Bocs S."/>
            <person name="Xu J."/>
            <person name="Li Q."/>
            <person name="Guo A."/>
            <person name="Zhou L."/>
            <person name="Li J."/>
            <person name="Wu Y."/>
            <person name="Ma Z."/>
            <person name="Armero A."/>
            <person name="Issali A.E."/>
            <person name="Liu N."/>
            <person name="Peng M."/>
            <person name="Yang Y."/>
        </authorList>
    </citation>
    <scope>NUCLEOTIDE SEQUENCE</scope>
    <source>
        <tissue evidence="6">Spear leaf of Hainan Tall coconut</tissue>
    </source>
</reference>
<evidence type="ECO:0000256" key="3">
    <source>
        <dbReference type="ARBA" id="ARBA00023786"/>
    </source>
</evidence>
<dbReference type="FunFam" id="3.80.10.10:FF:000405">
    <property type="entry name" value="Plant intracellular Ras-group-related LRR protein 4"/>
    <property type="match status" value="1"/>
</dbReference>
<sequence>MGPSGQSIDGVVEDIMRIHRSLPPRPGIDDVEVAVALVRNVDKEEQVRIDAISKQKKGFEIPEELFFVLQEMQKNLAYFQGKEQKREALKLLDLENIHFLFDELIQRASKCVPSSSNASAPPISASSAKVTAASSRTSFDTNTTVSSVVHSEKGVGRSFEGVSMDDSYLKKAKSTMYADEFGSGDPHVSRGLLLNPTTQPQAISEDSEKLSLIKLASLIEVSAKKGTWDLNLQNKLMDQIDWLPDSIGKLSGLVTLDLSENRIIVLPATIGALSSLEKLDLQSNRIAELPDSIGELYSLLYLDLRGNQLMTLPSTIGKLVHLEQLDLSSNQLSLLPDAIGNLVRLKKLNIETNDIEELPHTIGHCVSLVELRADYNRLKCLPEAVGRMESLEILSVRYNNIKGLPTTMASLSKLKEVDVSFNELESVPESLCLATTLVKLNIGNNFADLQSLPRSIGNLEMLEELDICNNQIRVLPDSFGMLSQLRVLHAEENPLELPPRHIAEMGAQAVVQYMAEHGAKKDVKLQPVKSKKSWAKFRFPFREYIFCDVVRIHYHDASNLFQANIKEIFEDVNLILALGLVYNSSFSHN</sequence>
<keyword evidence="7" id="KW-1185">Reference proteome</keyword>
<dbReference type="AlphaFoldDB" id="A0A8K0HW34"/>
<accession>A0A8K0HW34</accession>
<dbReference type="SMART" id="SM00369">
    <property type="entry name" value="LRR_TYP"/>
    <property type="match status" value="8"/>
</dbReference>
<dbReference type="Pfam" id="PF23598">
    <property type="entry name" value="LRR_14"/>
    <property type="match status" value="1"/>
</dbReference>
<gene>
    <name evidence="6" type="ORF">COCNU_01G011330</name>
</gene>
<evidence type="ECO:0000313" key="6">
    <source>
        <dbReference type="EMBL" id="KAG1327199.1"/>
    </source>
</evidence>
<reference evidence="6" key="2">
    <citation type="submission" date="2019-07" db="EMBL/GenBank/DDBJ databases">
        <authorList>
            <person name="Yang Y."/>
            <person name="Bocs S."/>
            <person name="Baudouin L."/>
        </authorList>
    </citation>
    <scope>NUCLEOTIDE SEQUENCE</scope>
    <source>
        <tissue evidence="6">Spear leaf of Hainan Tall coconut</tissue>
    </source>
</reference>
<dbReference type="InterPro" id="IPR050216">
    <property type="entry name" value="LRR_domain-containing"/>
</dbReference>
<dbReference type="PANTHER" id="PTHR48051">
    <property type="match status" value="1"/>
</dbReference>
<protein>
    <submittedName>
        <fullName evidence="6">Plant intracellular Ras-group-related LRR protein 4</fullName>
    </submittedName>
</protein>
<dbReference type="InterPro" id="IPR001611">
    <property type="entry name" value="Leu-rich_rpt"/>
</dbReference>